<feature type="compositionally biased region" description="Polar residues" evidence="1">
    <location>
        <begin position="429"/>
        <end position="442"/>
    </location>
</feature>
<dbReference type="Proteomes" id="UP000019374">
    <property type="component" value="Unassembled WGS sequence"/>
</dbReference>
<dbReference type="eggNOG" id="ENOG502QTAC">
    <property type="taxonomic scope" value="Eukaryota"/>
</dbReference>
<dbReference type="OrthoDB" id="4800057at2759"/>
<proteinExistence type="predicted"/>
<feature type="region of interest" description="Disordered" evidence="1">
    <location>
        <begin position="154"/>
        <end position="182"/>
    </location>
</feature>
<organism evidence="2 3">
    <name type="scientific">Ophiocordyceps sinensis (strain Co18 / CGMCC 3.14243)</name>
    <name type="common">Yarsagumba caterpillar fungus</name>
    <name type="synonym">Hirsutella sinensis</name>
    <dbReference type="NCBI Taxonomy" id="911162"/>
    <lineage>
        <taxon>Eukaryota</taxon>
        <taxon>Fungi</taxon>
        <taxon>Dikarya</taxon>
        <taxon>Ascomycota</taxon>
        <taxon>Pezizomycotina</taxon>
        <taxon>Sordariomycetes</taxon>
        <taxon>Hypocreomycetidae</taxon>
        <taxon>Hypocreales</taxon>
        <taxon>Ophiocordycipitaceae</taxon>
        <taxon>Ophiocordyceps</taxon>
    </lineage>
</organism>
<dbReference type="InterPro" id="IPR022190">
    <property type="entry name" value="DUF3716"/>
</dbReference>
<accession>T5A550</accession>
<name>T5A550_OPHSC</name>
<dbReference type="HOGENOM" id="CLU_005317_0_0_1"/>
<evidence type="ECO:0000313" key="3">
    <source>
        <dbReference type="Proteomes" id="UP000019374"/>
    </source>
</evidence>
<feature type="region of interest" description="Disordered" evidence="1">
    <location>
        <begin position="663"/>
        <end position="682"/>
    </location>
</feature>
<feature type="region of interest" description="Disordered" evidence="1">
    <location>
        <begin position="95"/>
        <end position="125"/>
    </location>
</feature>
<dbReference type="AlphaFoldDB" id="T5A550"/>
<reference evidence="2 3" key="1">
    <citation type="journal article" date="2013" name="Chin. Sci. Bull.">
        <title>Genome survey uncovers the secrets of sex and lifestyle in caterpillar fungus.</title>
        <authorList>
            <person name="Hu X."/>
            <person name="Zhang Y."/>
            <person name="Xiao G."/>
            <person name="Zheng P."/>
            <person name="Xia Y."/>
            <person name="Zhang X."/>
            <person name="St Leger R.J."/>
            <person name="Liu X."/>
            <person name="Wang C."/>
        </authorList>
    </citation>
    <scope>NUCLEOTIDE SEQUENCE [LARGE SCALE GENOMIC DNA]</scope>
    <source>
        <strain evidence="3">Co18 / CGMCC 3.14243</strain>
        <tissue evidence="2">Fruit-body</tissue>
    </source>
</reference>
<dbReference type="Pfam" id="PF12511">
    <property type="entry name" value="DUF3716"/>
    <property type="match status" value="1"/>
</dbReference>
<sequence>MPIKRAVKIRRGRKFNQDHLATIYDRSEGKGVKFVSSMIQATGEIQAQRCHSCDKNQGAFDDCIILGGPLFQKCGNCEWNRQGCHMPLVTKSNNAGTPVKGRPPKKHLELNAPPARLHPDPEGAANEGVVRTADIAKAAMDSVRAPREMDVVELAPPAHKSPGGQEPVQMPTPREPKEQSFAGSAYTAAPAFASVNAMAPFSGFTPANARSRPPSRDIPTPSGGSSPRPMASLEPLEDITRDNLVLRHNGVVYTYPEIVEGVPVAKIDPGHPYWDLGWPCIKSLVEPQLESWRGKNSAALQATARGEGGSAKFQTGRQVNRGVRILEFLETGEISPYQLLSKKFTHTGKGAITSYDTLFRLCESLSELARYNLSVTPIEWLRHRLHEMMLEKGINFNVSKTIHDFYHDPKLSALRAKNGYKSIGRPSGYKTTVQSNGTPQGSSKKRKDTHSQASSPRETPSAVPSPLAARDGELSPTPGRRSLEETDSSSDTRLHKRPKHLSPAPVVAREDSARSEYSETDSWSGAPLTKEDWRLYQVKTRLFTSSTAVTQYWNWQENEQLFEHQVLKDTNPVTWGVHREPIDFTVRLDDIVEVRWNVDALQVHLVMRKHGATKAKQDSLPRGDVMAAFKRERTIRRFLEFCRDRNLRTVDVTADEMDIRWGEMQSERLPDTDEQASESLKE</sequence>
<feature type="region of interest" description="Disordered" evidence="1">
    <location>
        <begin position="205"/>
        <end position="232"/>
    </location>
</feature>
<evidence type="ECO:0000256" key="1">
    <source>
        <dbReference type="SAM" id="MobiDB-lite"/>
    </source>
</evidence>
<dbReference type="EMBL" id="KE652756">
    <property type="protein sequence ID" value="EQL00590.1"/>
    <property type="molecule type" value="Genomic_DNA"/>
</dbReference>
<evidence type="ECO:0000313" key="2">
    <source>
        <dbReference type="EMBL" id="EQL00590.1"/>
    </source>
</evidence>
<feature type="region of interest" description="Disordered" evidence="1">
    <location>
        <begin position="422"/>
        <end position="524"/>
    </location>
</feature>
<feature type="compositionally biased region" description="Basic and acidic residues" evidence="1">
    <location>
        <begin position="508"/>
        <end position="517"/>
    </location>
</feature>
<gene>
    <name evidence="2" type="ORF">OCS_03705</name>
</gene>
<protein>
    <submittedName>
        <fullName evidence="2">Uncharacterized protein</fullName>
    </submittedName>
</protein>